<gene>
    <name evidence="2" type="ordered locus">Veis_4270</name>
</gene>
<evidence type="ECO:0000256" key="1">
    <source>
        <dbReference type="ARBA" id="ARBA00022679"/>
    </source>
</evidence>
<dbReference type="InterPro" id="IPR050509">
    <property type="entry name" value="CoA-transferase_III"/>
</dbReference>
<dbReference type="AlphaFoldDB" id="A1WQR8"/>
<dbReference type="STRING" id="391735.Veis_4270"/>
<dbReference type="EMBL" id="CP000542">
    <property type="protein sequence ID" value="ABM59975.1"/>
    <property type="molecule type" value="Genomic_DNA"/>
</dbReference>
<dbReference type="KEGG" id="vei:Veis_4270"/>
<dbReference type="InterPro" id="IPR003673">
    <property type="entry name" value="CoA-Trfase_fam_III"/>
</dbReference>
<accession>A1WQR8</accession>
<dbReference type="PANTHER" id="PTHR48228:SF6">
    <property type="entry name" value="L-CARNITINE COA-TRANSFERASE"/>
    <property type="match status" value="1"/>
</dbReference>
<dbReference type="eggNOG" id="COG1804">
    <property type="taxonomic scope" value="Bacteria"/>
</dbReference>
<dbReference type="InterPro" id="IPR023606">
    <property type="entry name" value="CoA-Trfase_III_dom_1_sf"/>
</dbReference>
<dbReference type="RefSeq" id="WP_011811962.1">
    <property type="nucleotide sequence ID" value="NC_008786.1"/>
</dbReference>
<dbReference type="PANTHER" id="PTHR48228">
    <property type="entry name" value="SUCCINYL-COA--D-CITRAMALATE COA-TRANSFERASE"/>
    <property type="match status" value="1"/>
</dbReference>
<dbReference type="Gene3D" id="3.30.1540.10">
    <property type="entry name" value="formyl-coa transferase, domain 3"/>
    <property type="match status" value="1"/>
</dbReference>
<organism evidence="2 3">
    <name type="scientific">Verminephrobacter eiseniae (strain EF01-2)</name>
    <dbReference type="NCBI Taxonomy" id="391735"/>
    <lineage>
        <taxon>Bacteria</taxon>
        <taxon>Pseudomonadati</taxon>
        <taxon>Pseudomonadota</taxon>
        <taxon>Betaproteobacteria</taxon>
        <taxon>Burkholderiales</taxon>
        <taxon>Comamonadaceae</taxon>
        <taxon>Verminephrobacter</taxon>
    </lineage>
</organism>
<protein>
    <submittedName>
        <fullName evidence="2">L-carnitine dehydratase/bile acid-inducible protein F</fullName>
    </submittedName>
</protein>
<evidence type="ECO:0000313" key="2">
    <source>
        <dbReference type="EMBL" id="ABM59975.1"/>
    </source>
</evidence>
<keyword evidence="1" id="KW-0808">Transferase</keyword>
<dbReference type="Gene3D" id="3.40.50.10540">
    <property type="entry name" value="Crotonobetainyl-coa:carnitine coa-transferase, domain 1"/>
    <property type="match status" value="1"/>
</dbReference>
<dbReference type="GO" id="GO:0016740">
    <property type="term" value="F:transferase activity"/>
    <property type="evidence" value="ECO:0007669"/>
    <property type="project" value="UniProtKB-KW"/>
</dbReference>
<dbReference type="InterPro" id="IPR044855">
    <property type="entry name" value="CoA-Trfase_III_dom3_sf"/>
</dbReference>
<dbReference type="HOGENOM" id="CLU_033975_2_3_4"/>
<evidence type="ECO:0000313" key="3">
    <source>
        <dbReference type="Proteomes" id="UP000000374"/>
    </source>
</evidence>
<dbReference type="OrthoDB" id="5294844at2"/>
<name>A1WQR8_VEREI</name>
<proteinExistence type="predicted"/>
<dbReference type="SUPFAM" id="SSF89796">
    <property type="entry name" value="CoA-transferase family III (CaiB/BaiF)"/>
    <property type="match status" value="1"/>
</dbReference>
<dbReference type="Proteomes" id="UP000000374">
    <property type="component" value="Chromosome"/>
</dbReference>
<dbReference type="GeneID" id="76462595"/>
<reference evidence="3" key="1">
    <citation type="submission" date="2006-12" db="EMBL/GenBank/DDBJ databases">
        <title>Complete sequence of chromosome 1 of Verminephrobacter eiseniae EF01-2.</title>
        <authorList>
            <person name="Copeland A."/>
            <person name="Lucas S."/>
            <person name="Lapidus A."/>
            <person name="Barry K."/>
            <person name="Detter J.C."/>
            <person name="Glavina del Rio T."/>
            <person name="Dalin E."/>
            <person name="Tice H."/>
            <person name="Pitluck S."/>
            <person name="Chertkov O."/>
            <person name="Brettin T."/>
            <person name="Bruce D."/>
            <person name="Han C."/>
            <person name="Tapia R."/>
            <person name="Gilna P."/>
            <person name="Schmutz J."/>
            <person name="Larimer F."/>
            <person name="Land M."/>
            <person name="Hauser L."/>
            <person name="Kyrpides N."/>
            <person name="Kim E."/>
            <person name="Stahl D."/>
            <person name="Richardson P."/>
        </authorList>
    </citation>
    <scope>NUCLEOTIDE SEQUENCE [LARGE SCALE GENOMIC DNA]</scope>
    <source>
        <strain evidence="3">EF01-2</strain>
    </source>
</reference>
<keyword evidence="3" id="KW-1185">Reference proteome</keyword>
<sequence length="416" mass="44485">MHSLIAPGPLQGIRVLDLCQGSEQYCGKLFAQLGADVVLVEPVAGAANRREGPFLGHAAHRERSLSFAYFNQGKRGIALDLEHSAACEVFLALVRNADLVIEAEPPGRMGARGLGAEVLLRAQPSLVVTSITPFGQDGPFAHFQADDLVALAFGGLLSLGGYPGLAPTAAYGNQAVLCAAQFAAVASLVALSVAQDQGGRPTGQHIDVSVQESVTMALENAVQFVELEQQIRKRNGGEQRQAGTGVFPCSDGMVYLMAGGVAANKFWHATTEWLVQGGAPGAEQLREPRWLDAQFLHTEQAKRLFADIFLPFAASQTKARLYAEGQRRRIPICPVSTTADLLQNRQLAFRQFFEQTTHPYSGARFAVPGAPYRLSASPWQLGSAAPRLGEHSCEVLGALGYDHETQAVLLRAGAFA</sequence>
<dbReference type="Pfam" id="PF02515">
    <property type="entry name" value="CoA_transf_3"/>
    <property type="match status" value="1"/>
</dbReference>